<evidence type="ECO:0000313" key="1">
    <source>
        <dbReference type="EMBL" id="KAK3174853.1"/>
    </source>
</evidence>
<keyword evidence="2" id="KW-1185">Reference proteome</keyword>
<protein>
    <submittedName>
        <fullName evidence="1">Uncharacterized protein</fullName>
    </submittedName>
</protein>
<organism evidence="1 2">
    <name type="scientific">Lepraria neglecta</name>
    <dbReference type="NCBI Taxonomy" id="209136"/>
    <lineage>
        <taxon>Eukaryota</taxon>
        <taxon>Fungi</taxon>
        <taxon>Dikarya</taxon>
        <taxon>Ascomycota</taxon>
        <taxon>Pezizomycotina</taxon>
        <taxon>Lecanoromycetes</taxon>
        <taxon>OSLEUM clade</taxon>
        <taxon>Lecanoromycetidae</taxon>
        <taxon>Lecanorales</taxon>
        <taxon>Lecanorineae</taxon>
        <taxon>Stereocaulaceae</taxon>
        <taxon>Lepraria</taxon>
    </lineage>
</organism>
<name>A0AAD9ZEA0_9LECA</name>
<sequence length="235" mass="26064">MSSDQMFGMNARPRDRVDFRKVTTCAPIEVDNFSQIEESSSQLTNYTAQSDLPELQYVKLYYGESVYMSTNGTKTLNYNYRCHTFLLSFDNLEGGNFNDYFEYCLDWSSWKNASSSNRFTPITQLTPNDADITLAFLSANLVVFNTPVDDSWFSAHLNATQVTVDGDAYTGNTEGPETSTIYFRDRPVNILGYAEGCSLLVGIESMADAVSDLQLNDAQAAAADVLIYASSSTGI</sequence>
<dbReference type="EMBL" id="JASNWA010000006">
    <property type="protein sequence ID" value="KAK3174853.1"/>
    <property type="molecule type" value="Genomic_DNA"/>
</dbReference>
<comment type="caution">
    <text evidence="1">The sequence shown here is derived from an EMBL/GenBank/DDBJ whole genome shotgun (WGS) entry which is preliminary data.</text>
</comment>
<evidence type="ECO:0000313" key="2">
    <source>
        <dbReference type="Proteomes" id="UP001276659"/>
    </source>
</evidence>
<proteinExistence type="predicted"/>
<dbReference type="Proteomes" id="UP001276659">
    <property type="component" value="Unassembled WGS sequence"/>
</dbReference>
<dbReference type="AlphaFoldDB" id="A0AAD9ZEA0"/>
<gene>
    <name evidence="1" type="ORF">OEA41_002099</name>
</gene>
<accession>A0AAD9ZEA0</accession>
<reference evidence="1" key="1">
    <citation type="submission" date="2022-11" db="EMBL/GenBank/DDBJ databases">
        <title>Chromosomal genome sequence assembly and mating type (MAT) locus characterization of the leprose asexual lichenized fungus Lepraria neglecta (Nyl.) Erichsen.</title>
        <authorList>
            <person name="Allen J.L."/>
            <person name="Pfeffer B."/>
        </authorList>
    </citation>
    <scope>NUCLEOTIDE SEQUENCE</scope>
    <source>
        <strain evidence="1">Allen 5258</strain>
    </source>
</reference>